<dbReference type="OrthoDB" id="6679296at2759"/>
<organism evidence="2 3">
    <name type="scientific">Asbolus verrucosus</name>
    <name type="common">Desert ironclad beetle</name>
    <dbReference type="NCBI Taxonomy" id="1661398"/>
    <lineage>
        <taxon>Eukaryota</taxon>
        <taxon>Metazoa</taxon>
        <taxon>Ecdysozoa</taxon>
        <taxon>Arthropoda</taxon>
        <taxon>Hexapoda</taxon>
        <taxon>Insecta</taxon>
        <taxon>Pterygota</taxon>
        <taxon>Neoptera</taxon>
        <taxon>Endopterygota</taxon>
        <taxon>Coleoptera</taxon>
        <taxon>Polyphaga</taxon>
        <taxon>Cucujiformia</taxon>
        <taxon>Tenebrionidae</taxon>
        <taxon>Pimeliinae</taxon>
        <taxon>Asbolus</taxon>
    </lineage>
</organism>
<name>A0A482VUF4_ASBVE</name>
<gene>
    <name evidence="2" type="ORF">BDFB_012575</name>
</gene>
<accession>A0A482VUF4</accession>
<feature type="non-terminal residue" evidence="2">
    <location>
        <position position="1"/>
    </location>
</feature>
<feature type="compositionally biased region" description="Polar residues" evidence="1">
    <location>
        <begin position="142"/>
        <end position="151"/>
    </location>
</feature>
<reference evidence="2 3" key="1">
    <citation type="submission" date="2017-03" db="EMBL/GenBank/DDBJ databases">
        <title>Genome of the blue death feigning beetle - Asbolus verrucosus.</title>
        <authorList>
            <person name="Rider S.D."/>
        </authorList>
    </citation>
    <scope>NUCLEOTIDE SEQUENCE [LARGE SCALE GENOMIC DNA]</scope>
    <source>
        <strain evidence="2">Butters</strain>
        <tissue evidence="2">Head and leg muscle</tissue>
    </source>
</reference>
<feature type="region of interest" description="Disordered" evidence="1">
    <location>
        <begin position="142"/>
        <end position="171"/>
    </location>
</feature>
<dbReference type="Proteomes" id="UP000292052">
    <property type="component" value="Unassembled WGS sequence"/>
</dbReference>
<evidence type="ECO:0000313" key="2">
    <source>
        <dbReference type="EMBL" id="RZC36059.1"/>
    </source>
</evidence>
<dbReference type="EMBL" id="QDEB01065561">
    <property type="protein sequence ID" value="RZC36059.1"/>
    <property type="molecule type" value="Genomic_DNA"/>
</dbReference>
<evidence type="ECO:0000256" key="1">
    <source>
        <dbReference type="SAM" id="MobiDB-lite"/>
    </source>
</evidence>
<proteinExistence type="predicted"/>
<comment type="caution">
    <text evidence="2">The sequence shown here is derived from an EMBL/GenBank/DDBJ whole genome shotgun (WGS) entry which is preliminary data.</text>
</comment>
<protein>
    <submittedName>
        <fullName evidence="2">Uncharacterized protein</fullName>
    </submittedName>
</protein>
<evidence type="ECO:0000313" key="3">
    <source>
        <dbReference type="Proteomes" id="UP000292052"/>
    </source>
</evidence>
<dbReference type="AlphaFoldDB" id="A0A482VUF4"/>
<keyword evidence="3" id="KW-1185">Reference proteome</keyword>
<sequence length="380" mass="43699">DLHRFNLSEIFKDELFENNKNIIEDDVRKNIYIYFSNATHLSLKCSKLLNSLISCANKTIIRSEKIELNLLSVLLNGAEAITDSYQYKELTPIKITKLRQPLFTEIQLNTNFNKNLKKTPTAYTEIENQCIGKQHLIYTTEPGSMSNSSSAEDVLENDDSESSSYGSSSKKKRTCQRAGDFELLSGHMLDSHFNNDIKCHILVENKAQCKTLAKHLGFIFFEDLLEGEAKIERRLLRADDKIYKSAHTEIIKKMMKGYSSIYVTALESAWRYSSANVKGVIYTANSKFDIHSFNDVNYCILVQNDILYYIDAFSKIMQKYLLCNVSVGINYELHEKACTKIYLPIFVFIPLYIVKYFAQSFLVTRIDCPNPNVLDIFQNT</sequence>